<evidence type="ECO:0000313" key="5">
    <source>
        <dbReference type="Proteomes" id="UP001177140"/>
    </source>
</evidence>
<name>A0AA41VYP0_PAPNU</name>
<dbReference type="Proteomes" id="UP001177140">
    <property type="component" value="Unassembled WGS sequence"/>
</dbReference>
<proteinExistence type="inferred from homology"/>
<evidence type="ECO:0000313" key="4">
    <source>
        <dbReference type="EMBL" id="MCL7049669.1"/>
    </source>
</evidence>
<evidence type="ECO:0000256" key="3">
    <source>
        <dbReference type="RuleBase" id="RU003876"/>
    </source>
</evidence>
<dbReference type="GO" id="GO:0005634">
    <property type="term" value="C:nucleus"/>
    <property type="evidence" value="ECO:0007669"/>
    <property type="project" value="InterPro"/>
</dbReference>
<keyword evidence="2" id="KW-0143">Chaperone</keyword>
<protein>
    <recommendedName>
        <fullName evidence="6">Nucleosome assembly protein</fullName>
    </recommendedName>
</protein>
<dbReference type="Gene3D" id="3.30.1120.90">
    <property type="entry name" value="Nucleosome assembly protein"/>
    <property type="match status" value="1"/>
</dbReference>
<comment type="similarity">
    <text evidence="1 3">Belongs to the nucleosome assembly protein (NAP) family.</text>
</comment>
<dbReference type="Pfam" id="PF00956">
    <property type="entry name" value="NAP"/>
    <property type="match status" value="1"/>
</dbReference>
<evidence type="ECO:0008006" key="6">
    <source>
        <dbReference type="Google" id="ProtNLM"/>
    </source>
</evidence>
<comment type="caution">
    <text evidence="4">The sequence shown here is derived from an EMBL/GenBank/DDBJ whole genome shotgun (WGS) entry which is preliminary data.</text>
</comment>
<dbReference type="GO" id="GO:0000724">
    <property type="term" value="P:double-strand break repair via homologous recombination"/>
    <property type="evidence" value="ECO:0007669"/>
    <property type="project" value="UniProtKB-ARBA"/>
</dbReference>
<dbReference type="EMBL" id="JAJJMA010318849">
    <property type="protein sequence ID" value="MCL7049669.1"/>
    <property type="molecule type" value="Genomic_DNA"/>
</dbReference>
<dbReference type="PANTHER" id="PTHR11875">
    <property type="entry name" value="TESTIS-SPECIFIC Y-ENCODED PROTEIN"/>
    <property type="match status" value="1"/>
</dbReference>
<dbReference type="InterPro" id="IPR002164">
    <property type="entry name" value="NAP_family"/>
</dbReference>
<evidence type="ECO:0000256" key="1">
    <source>
        <dbReference type="ARBA" id="ARBA00009947"/>
    </source>
</evidence>
<organism evidence="4 5">
    <name type="scientific">Papaver nudicaule</name>
    <name type="common">Iceland poppy</name>
    <dbReference type="NCBI Taxonomy" id="74823"/>
    <lineage>
        <taxon>Eukaryota</taxon>
        <taxon>Viridiplantae</taxon>
        <taxon>Streptophyta</taxon>
        <taxon>Embryophyta</taxon>
        <taxon>Tracheophyta</taxon>
        <taxon>Spermatophyta</taxon>
        <taxon>Magnoliopsida</taxon>
        <taxon>Ranunculales</taxon>
        <taxon>Papaveraceae</taxon>
        <taxon>Papaveroideae</taxon>
        <taxon>Papaver</taxon>
    </lineage>
</organism>
<reference evidence="4" key="1">
    <citation type="submission" date="2022-03" db="EMBL/GenBank/DDBJ databases">
        <title>A functionally conserved STORR gene fusion in Papaver species that diverged 16.8 million years ago.</title>
        <authorList>
            <person name="Catania T."/>
        </authorList>
    </citation>
    <scope>NUCLEOTIDE SEQUENCE</scope>
    <source>
        <strain evidence="4">S-191538</strain>
    </source>
</reference>
<sequence>MDELMKIHENILKAERKAVEKRRAETTDCDLWLRKRKKELRQRDMALLNPIYNTRQEIIKGIPIVWSTALLSHYALGLLLTKDDEKMLKFLESVDVVEYTGDWMDMPGYTITLSFRENPYFENQTLVKNIVYTTRGFTARGSDIEWKKPVPTGNDQQESHVENVQEGECGGDGGEISFFNLLFDPDDHDSRGIPLEVAMLIAEDLWPDAISYFINGNLSYEEECDIVERCRLYLS</sequence>
<dbReference type="GO" id="GO:0006334">
    <property type="term" value="P:nucleosome assembly"/>
    <property type="evidence" value="ECO:0007669"/>
    <property type="project" value="InterPro"/>
</dbReference>
<evidence type="ECO:0000256" key="2">
    <source>
        <dbReference type="ARBA" id="ARBA00023186"/>
    </source>
</evidence>
<accession>A0AA41VYP0</accession>
<dbReference type="AlphaFoldDB" id="A0AA41VYP0"/>
<dbReference type="GO" id="GO:0042393">
    <property type="term" value="F:histone binding"/>
    <property type="evidence" value="ECO:0007669"/>
    <property type="project" value="UniProtKB-ARBA"/>
</dbReference>
<gene>
    <name evidence="4" type="ORF">MKW94_009053</name>
</gene>
<keyword evidence="5" id="KW-1185">Reference proteome</keyword>
<dbReference type="InterPro" id="IPR037231">
    <property type="entry name" value="NAP-like_sf"/>
</dbReference>
<dbReference type="SUPFAM" id="SSF143113">
    <property type="entry name" value="NAP-like"/>
    <property type="match status" value="1"/>
</dbReference>